<dbReference type="GO" id="GO:0006629">
    <property type="term" value="P:lipid metabolic process"/>
    <property type="evidence" value="ECO:0007669"/>
    <property type="project" value="InterPro"/>
</dbReference>
<evidence type="ECO:0000256" key="7">
    <source>
        <dbReference type="ARBA" id="ARBA00023136"/>
    </source>
</evidence>
<dbReference type="Proteomes" id="UP000799423">
    <property type="component" value="Unassembled WGS sequence"/>
</dbReference>
<feature type="transmembrane region" description="Helical" evidence="8">
    <location>
        <begin position="347"/>
        <end position="366"/>
    </location>
</feature>
<dbReference type="GO" id="GO:0008374">
    <property type="term" value="F:O-acyltransferase activity"/>
    <property type="evidence" value="ECO:0007669"/>
    <property type="project" value="InterPro"/>
</dbReference>
<accession>A0A6A7B665</accession>
<dbReference type="PANTHER" id="PTHR31595">
    <property type="entry name" value="LONG-CHAIN-ALCOHOL O-FATTY-ACYLTRANSFERASE 3-RELATED"/>
    <property type="match status" value="1"/>
</dbReference>
<dbReference type="AlphaFoldDB" id="A0A6A7B665"/>
<evidence type="ECO:0000313" key="11">
    <source>
        <dbReference type="Proteomes" id="UP000799423"/>
    </source>
</evidence>
<evidence type="ECO:0000313" key="10">
    <source>
        <dbReference type="EMBL" id="KAF2851036.1"/>
    </source>
</evidence>
<keyword evidence="4" id="KW-0808">Transferase</keyword>
<organism evidence="10 11">
    <name type="scientific">Plenodomus tracheiphilus IPT5</name>
    <dbReference type="NCBI Taxonomy" id="1408161"/>
    <lineage>
        <taxon>Eukaryota</taxon>
        <taxon>Fungi</taxon>
        <taxon>Dikarya</taxon>
        <taxon>Ascomycota</taxon>
        <taxon>Pezizomycotina</taxon>
        <taxon>Dothideomycetes</taxon>
        <taxon>Pleosporomycetidae</taxon>
        <taxon>Pleosporales</taxon>
        <taxon>Pleosporineae</taxon>
        <taxon>Leptosphaeriaceae</taxon>
        <taxon>Plenodomus</taxon>
    </lineage>
</organism>
<evidence type="ECO:0000256" key="5">
    <source>
        <dbReference type="ARBA" id="ARBA00022692"/>
    </source>
</evidence>
<proteinExistence type="inferred from homology"/>
<dbReference type="EMBL" id="MU006304">
    <property type="protein sequence ID" value="KAF2851036.1"/>
    <property type="molecule type" value="Genomic_DNA"/>
</dbReference>
<comment type="pathway">
    <text evidence="2">Secondary metabolite biosynthesis.</text>
</comment>
<reference evidence="10" key="1">
    <citation type="submission" date="2020-01" db="EMBL/GenBank/DDBJ databases">
        <authorList>
            <consortium name="DOE Joint Genome Institute"/>
            <person name="Haridas S."/>
            <person name="Albert R."/>
            <person name="Binder M."/>
            <person name="Bloem J."/>
            <person name="Labutti K."/>
            <person name="Salamov A."/>
            <person name="Andreopoulos B."/>
            <person name="Baker S.E."/>
            <person name="Barry K."/>
            <person name="Bills G."/>
            <person name="Bluhm B.H."/>
            <person name="Cannon C."/>
            <person name="Castanera R."/>
            <person name="Culley D.E."/>
            <person name="Daum C."/>
            <person name="Ezra D."/>
            <person name="Gonzalez J.B."/>
            <person name="Henrissat B."/>
            <person name="Kuo A."/>
            <person name="Liang C."/>
            <person name="Lipzen A."/>
            <person name="Lutzoni F."/>
            <person name="Magnuson J."/>
            <person name="Mondo S."/>
            <person name="Nolan M."/>
            <person name="Ohm R."/>
            <person name="Pangilinan J."/>
            <person name="Park H.-J."/>
            <person name="Ramirez L."/>
            <person name="Alfaro M."/>
            <person name="Sun H."/>
            <person name="Tritt A."/>
            <person name="Yoshinaga Y."/>
            <person name="Zwiers L.-H."/>
            <person name="Turgeon B.G."/>
            <person name="Goodwin S.B."/>
            <person name="Spatafora J.W."/>
            <person name="Crous P.W."/>
            <person name="Grigoriev I.V."/>
        </authorList>
    </citation>
    <scope>NUCLEOTIDE SEQUENCE</scope>
    <source>
        <strain evidence="10">IPT5</strain>
    </source>
</reference>
<dbReference type="Pfam" id="PF13813">
    <property type="entry name" value="MBOAT_2"/>
    <property type="match status" value="1"/>
</dbReference>
<dbReference type="GO" id="GO:0016020">
    <property type="term" value="C:membrane"/>
    <property type="evidence" value="ECO:0007669"/>
    <property type="project" value="UniProtKB-SubCell"/>
</dbReference>
<name>A0A6A7B665_9PLEO</name>
<feature type="transmembrane region" description="Helical" evidence="8">
    <location>
        <begin position="12"/>
        <end position="30"/>
    </location>
</feature>
<keyword evidence="7 8" id="KW-0472">Membrane</keyword>
<comment type="similarity">
    <text evidence="3">Belongs to the wax synthase family.</text>
</comment>
<gene>
    <name evidence="10" type="ORF">T440DRAFT_554784</name>
</gene>
<evidence type="ECO:0000256" key="6">
    <source>
        <dbReference type="ARBA" id="ARBA00022989"/>
    </source>
</evidence>
<keyword evidence="11" id="KW-1185">Reference proteome</keyword>
<evidence type="ECO:0000256" key="3">
    <source>
        <dbReference type="ARBA" id="ARBA00007282"/>
    </source>
</evidence>
<dbReference type="OrthoDB" id="1077582at2759"/>
<feature type="transmembrane region" description="Helical" evidence="8">
    <location>
        <begin position="318"/>
        <end position="335"/>
    </location>
</feature>
<dbReference type="InterPro" id="IPR032805">
    <property type="entry name" value="Wax_synthase_dom"/>
</dbReference>
<feature type="transmembrane region" description="Helical" evidence="8">
    <location>
        <begin position="67"/>
        <end position="86"/>
    </location>
</feature>
<sequence>MVAPPYLPTSPLLVTYQIPFLSLLNIVALAIGPKFQIFRVAFSLPILIVLILQSLAREWDGGWGVHYAINCAALMIVFQYVDWVLLASPDTEGWHRLGAVDGPKRSTKARDDAVKDNGKMNCQAKRSGEATALVPQGFWRRFWWGMRLMFASTRYVRWSCQVKNVPMMEVHSTYPRMVFLARRTFRLAIFYLLKDALYSYTASSPHGSWQDIKHQKGVVGFSGYPWAYRMNFAWAHILLTYMSLEFAASAFSIVCVATGLSNPSDCPPGFGHVKHLFSLRKAWSVVWHQQCRRIASTPGIWLARDVMHLRKGSFASKYLQLFVAFGISAIVHAGGSMLTHGTFNGDASFALFMLQAVIIMIEDHVIDFGKKLGLKDARYWRVLGFVWTVFILGATIERWVGHCLEHGMWIHYREMDWFGIGPQM</sequence>
<evidence type="ECO:0000256" key="1">
    <source>
        <dbReference type="ARBA" id="ARBA00004141"/>
    </source>
</evidence>
<evidence type="ECO:0000256" key="8">
    <source>
        <dbReference type="SAM" id="Phobius"/>
    </source>
</evidence>
<feature type="domain" description="Wax synthase" evidence="9">
    <location>
        <begin position="266"/>
        <end position="353"/>
    </location>
</feature>
<protein>
    <recommendedName>
        <fullName evidence="9">Wax synthase domain-containing protein</fullName>
    </recommendedName>
</protein>
<feature type="transmembrane region" description="Helical" evidence="8">
    <location>
        <begin position="378"/>
        <end position="396"/>
    </location>
</feature>
<dbReference type="PANTHER" id="PTHR31595:SF57">
    <property type="entry name" value="OS04G0481900 PROTEIN"/>
    <property type="match status" value="1"/>
</dbReference>
<feature type="transmembrane region" description="Helical" evidence="8">
    <location>
        <begin position="37"/>
        <end position="55"/>
    </location>
</feature>
<keyword evidence="5 8" id="KW-0812">Transmembrane</keyword>
<evidence type="ECO:0000256" key="4">
    <source>
        <dbReference type="ARBA" id="ARBA00022679"/>
    </source>
</evidence>
<comment type="subcellular location">
    <subcellularLocation>
        <location evidence="1">Membrane</location>
        <topology evidence="1">Multi-pass membrane protein</topology>
    </subcellularLocation>
</comment>
<dbReference type="InterPro" id="IPR044851">
    <property type="entry name" value="Wax_synthase"/>
</dbReference>
<evidence type="ECO:0000259" key="9">
    <source>
        <dbReference type="Pfam" id="PF13813"/>
    </source>
</evidence>
<keyword evidence="6 8" id="KW-1133">Transmembrane helix</keyword>
<evidence type="ECO:0000256" key="2">
    <source>
        <dbReference type="ARBA" id="ARBA00005179"/>
    </source>
</evidence>